<organism evidence="3 4">
    <name type="scientific">Allorhodopirellula solitaria</name>
    <dbReference type="NCBI Taxonomy" id="2527987"/>
    <lineage>
        <taxon>Bacteria</taxon>
        <taxon>Pseudomonadati</taxon>
        <taxon>Planctomycetota</taxon>
        <taxon>Planctomycetia</taxon>
        <taxon>Pirellulales</taxon>
        <taxon>Pirellulaceae</taxon>
        <taxon>Allorhodopirellula</taxon>
    </lineage>
</organism>
<evidence type="ECO:0000256" key="1">
    <source>
        <dbReference type="SAM" id="MobiDB-lite"/>
    </source>
</evidence>
<name>A0A5C5WZR0_9BACT</name>
<keyword evidence="4" id="KW-1185">Reference proteome</keyword>
<feature type="region of interest" description="Disordered" evidence="1">
    <location>
        <begin position="1"/>
        <end position="26"/>
    </location>
</feature>
<accession>A0A5C5WZR0</accession>
<dbReference type="Pfam" id="PF04972">
    <property type="entry name" value="BON"/>
    <property type="match status" value="1"/>
</dbReference>
<gene>
    <name evidence="3" type="ORF">CA85_45330</name>
</gene>
<evidence type="ECO:0000313" key="3">
    <source>
        <dbReference type="EMBL" id="TWT56060.1"/>
    </source>
</evidence>
<feature type="domain" description="BON" evidence="2">
    <location>
        <begin position="66"/>
        <end position="101"/>
    </location>
</feature>
<evidence type="ECO:0000313" key="4">
    <source>
        <dbReference type="Proteomes" id="UP000318053"/>
    </source>
</evidence>
<reference evidence="3 4" key="1">
    <citation type="submission" date="2019-02" db="EMBL/GenBank/DDBJ databases">
        <title>Deep-cultivation of Planctomycetes and their phenomic and genomic characterization uncovers novel biology.</title>
        <authorList>
            <person name="Wiegand S."/>
            <person name="Jogler M."/>
            <person name="Boedeker C."/>
            <person name="Pinto D."/>
            <person name="Vollmers J."/>
            <person name="Rivas-Marin E."/>
            <person name="Kohn T."/>
            <person name="Peeters S.H."/>
            <person name="Heuer A."/>
            <person name="Rast P."/>
            <person name="Oberbeckmann S."/>
            <person name="Bunk B."/>
            <person name="Jeske O."/>
            <person name="Meyerdierks A."/>
            <person name="Storesund J.E."/>
            <person name="Kallscheuer N."/>
            <person name="Luecker S."/>
            <person name="Lage O.M."/>
            <person name="Pohl T."/>
            <person name="Merkel B.J."/>
            <person name="Hornburger P."/>
            <person name="Mueller R.-W."/>
            <person name="Bruemmer F."/>
            <person name="Labrenz M."/>
            <person name="Spormann A.M."/>
            <person name="Op Den Camp H."/>
            <person name="Overmann J."/>
            <person name="Amann R."/>
            <person name="Jetten M.S.M."/>
            <person name="Mascher T."/>
            <person name="Medema M.H."/>
            <person name="Devos D.P."/>
            <person name="Kaster A.-K."/>
            <person name="Ovreas L."/>
            <person name="Rohde M."/>
            <person name="Galperin M.Y."/>
            <person name="Jogler C."/>
        </authorList>
    </citation>
    <scope>NUCLEOTIDE SEQUENCE [LARGE SCALE GENOMIC DNA]</scope>
    <source>
        <strain evidence="3 4">CA85</strain>
    </source>
</reference>
<protein>
    <submittedName>
        <fullName evidence="3">BON domain protein</fullName>
    </submittedName>
</protein>
<dbReference type="Gene3D" id="3.30.1340.30">
    <property type="match status" value="1"/>
</dbReference>
<dbReference type="InterPro" id="IPR007055">
    <property type="entry name" value="BON_dom"/>
</dbReference>
<dbReference type="Proteomes" id="UP000318053">
    <property type="component" value="Unassembled WGS sequence"/>
</dbReference>
<dbReference type="EMBL" id="SJPK01000017">
    <property type="protein sequence ID" value="TWT56060.1"/>
    <property type="molecule type" value="Genomic_DNA"/>
</dbReference>
<evidence type="ECO:0000259" key="2">
    <source>
        <dbReference type="Pfam" id="PF04972"/>
    </source>
</evidence>
<comment type="caution">
    <text evidence="3">The sequence shown here is derived from an EMBL/GenBank/DDBJ whole genome shotgun (WGS) entry which is preliminary data.</text>
</comment>
<dbReference type="AlphaFoldDB" id="A0A5C5WZR0"/>
<dbReference type="RefSeq" id="WP_146393368.1">
    <property type="nucleotide sequence ID" value="NZ_SJPK01000017.1"/>
</dbReference>
<proteinExistence type="predicted"/>
<dbReference type="OrthoDB" id="291621at2"/>
<sequence>MLGTILAEPHAKQHRSPTQPQADRRAGSYLAKIEQAVIHRLWHSGRSTLHAVKCSCSRTEGGRTLATLTGQLPSFYLKQVAQEIVRYVDGVERIDNKIEVIDANQVESTGLRSR</sequence>